<name>A0A1H2G8Y4_9PSED</name>
<dbReference type="AlphaFoldDB" id="A0A1H2G8Y4"/>
<protein>
    <submittedName>
        <fullName evidence="1">Permuted papain-like amidase enzyme, YaeF/YiiX, C92 family</fullName>
    </submittedName>
</protein>
<sequence length="372" mass="42574">MSVRKYILERSLLQPADIILTGDKGGVSLSVRAATISRYSHAAIYVGDTTIEATMAGVFSKNPQRLIFDRPTDVLVLRAKLPLSELETRAICSYAQSKVGSLYALNEAITIKLRTLLRHQDSKQQFCSRLVAKSYEHAEFDLMNLRNPAFCTPKQLALCKAFEPVKGVVRPASNAEVAFAESDDHPAQENLRQIYEWLDKVRALVSQKKELAEQWDIQTQNDVDPFLSAHPEYDSQISEYMQDSGYLEFYTIDARKNPFRYKADLFIHQISQVEDIDEAIQDELAKEANLFNRYALNQHHFCEQFKEKNLRFFKLHIQLYNNMLSEILLRILVIRDALVYFEELDSAESLESSIRIVESAVNEGHKVLNSAS</sequence>
<gene>
    <name evidence="1" type="ORF">SAMN04490197_3373</name>
</gene>
<dbReference type="SUPFAM" id="SSF54001">
    <property type="entry name" value="Cysteine proteinases"/>
    <property type="match status" value="1"/>
</dbReference>
<evidence type="ECO:0000313" key="2">
    <source>
        <dbReference type="Proteomes" id="UP000183653"/>
    </source>
</evidence>
<dbReference type="OrthoDB" id="7843671at2"/>
<reference evidence="1 2" key="1">
    <citation type="submission" date="2016-10" db="EMBL/GenBank/DDBJ databases">
        <authorList>
            <person name="Varghese N."/>
            <person name="Submissions S."/>
        </authorList>
    </citation>
    <scope>NUCLEOTIDE SEQUENCE [LARGE SCALE GENOMIC DNA]</scope>
    <source>
        <strain evidence="1 2">BS2775</strain>
    </source>
</reference>
<dbReference type="RefSeq" id="WP_057723470.1">
    <property type="nucleotide sequence ID" value="NZ_JYLM01000004.1"/>
</dbReference>
<evidence type="ECO:0000313" key="1">
    <source>
        <dbReference type="EMBL" id="SDU15828.1"/>
    </source>
</evidence>
<dbReference type="Proteomes" id="UP000183653">
    <property type="component" value="Chromosome I"/>
</dbReference>
<dbReference type="Gene3D" id="3.90.1720.10">
    <property type="entry name" value="endopeptidase domain like (from Nostoc punctiforme)"/>
    <property type="match status" value="1"/>
</dbReference>
<keyword evidence="2" id="KW-1185">Reference proteome</keyword>
<organism evidence="1 2">
    <name type="scientific">Pseudomonas orientalis</name>
    <dbReference type="NCBI Taxonomy" id="76758"/>
    <lineage>
        <taxon>Bacteria</taxon>
        <taxon>Pseudomonadati</taxon>
        <taxon>Pseudomonadota</taxon>
        <taxon>Gammaproteobacteria</taxon>
        <taxon>Pseudomonadales</taxon>
        <taxon>Pseudomonadaceae</taxon>
        <taxon>Pseudomonas</taxon>
    </lineage>
</organism>
<dbReference type="EMBL" id="LT629782">
    <property type="protein sequence ID" value="SDU15828.1"/>
    <property type="molecule type" value="Genomic_DNA"/>
</dbReference>
<proteinExistence type="predicted"/>
<accession>A0A1H2G8Y4</accession>
<dbReference type="InterPro" id="IPR038765">
    <property type="entry name" value="Papain-like_cys_pep_sf"/>
</dbReference>